<feature type="transmembrane region" description="Helical" evidence="1">
    <location>
        <begin position="7"/>
        <end position="30"/>
    </location>
</feature>
<evidence type="ECO:0000256" key="1">
    <source>
        <dbReference type="SAM" id="Phobius"/>
    </source>
</evidence>
<dbReference type="Proteomes" id="UP000708208">
    <property type="component" value="Unassembled WGS sequence"/>
</dbReference>
<gene>
    <name evidence="2" type="ORF">AFUS01_LOCUS20529</name>
</gene>
<evidence type="ECO:0000313" key="3">
    <source>
        <dbReference type="Proteomes" id="UP000708208"/>
    </source>
</evidence>
<feature type="transmembrane region" description="Helical" evidence="1">
    <location>
        <begin position="150"/>
        <end position="177"/>
    </location>
</feature>
<keyword evidence="1" id="KW-1133">Transmembrane helix</keyword>
<protein>
    <submittedName>
        <fullName evidence="2">Uncharacterized protein</fullName>
    </submittedName>
</protein>
<sequence>MKKIKLVTLIVSGVQGIALLIAATVLGLTIHSFESVSDKKCYVSAVGTNPDLGKVCLYRGLWKAISLTLVVTGSTQFVFSTLVTCILVFCRQRDSQLTSRGAYADVEADLNVTSDCYIVWMGYRLLAMLVGVNLFGMLVATRAYTFPSFYPSVIILMGMLCLELVSLLVIVGACLLLGGKSMLHRVRYDLPMCPC</sequence>
<reference evidence="2" key="1">
    <citation type="submission" date="2021-06" db="EMBL/GenBank/DDBJ databases">
        <authorList>
            <person name="Hodson N. C."/>
            <person name="Mongue J. A."/>
            <person name="Jaron S. K."/>
        </authorList>
    </citation>
    <scope>NUCLEOTIDE SEQUENCE</scope>
</reference>
<comment type="caution">
    <text evidence="2">The sequence shown here is derived from an EMBL/GenBank/DDBJ whole genome shotgun (WGS) entry which is preliminary data.</text>
</comment>
<organism evidence="2 3">
    <name type="scientific">Allacma fusca</name>
    <dbReference type="NCBI Taxonomy" id="39272"/>
    <lineage>
        <taxon>Eukaryota</taxon>
        <taxon>Metazoa</taxon>
        <taxon>Ecdysozoa</taxon>
        <taxon>Arthropoda</taxon>
        <taxon>Hexapoda</taxon>
        <taxon>Collembola</taxon>
        <taxon>Symphypleona</taxon>
        <taxon>Sminthuridae</taxon>
        <taxon>Allacma</taxon>
    </lineage>
</organism>
<accession>A0A8J2K4D2</accession>
<keyword evidence="1" id="KW-0812">Transmembrane</keyword>
<keyword evidence="3" id="KW-1185">Reference proteome</keyword>
<feature type="transmembrane region" description="Helical" evidence="1">
    <location>
        <begin position="64"/>
        <end position="90"/>
    </location>
</feature>
<proteinExistence type="predicted"/>
<keyword evidence="1" id="KW-0472">Membrane</keyword>
<dbReference type="EMBL" id="CAJVCH010222530">
    <property type="protein sequence ID" value="CAG7731982.1"/>
    <property type="molecule type" value="Genomic_DNA"/>
</dbReference>
<feature type="transmembrane region" description="Helical" evidence="1">
    <location>
        <begin position="125"/>
        <end position="144"/>
    </location>
</feature>
<dbReference type="AlphaFoldDB" id="A0A8J2K4D2"/>
<name>A0A8J2K4D2_9HEXA</name>
<evidence type="ECO:0000313" key="2">
    <source>
        <dbReference type="EMBL" id="CAG7731982.1"/>
    </source>
</evidence>